<dbReference type="InterPro" id="IPR003343">
    <property type="entry name" value="Big_2"/>
</dbReference>
<keyword evidence="1" id="KW-1133">Transmembrane helix</keyword>
<dbReference type="Gene3D" id="2.60.40.1080">
    <property type="match status" value="2"/>
</dbReference>
<feature type="transmembrane region" description="Helical" evidence="1">
    <location>
        <begin position="60"/>
        <end position="79"/>
    </location>
</feature>
<name>A0A3P1XKK6_TANFO</name>
<keyword evidence="1" id="KW-0812">Transmembrane</keyword>
<dbReference type="Proteomes" id="UP000278609">
    <property type="component" value="Unassembled WGS sequence"/>
</dbReference>
<accession>A0A3P1XKK6</accession>
<organism evidence="3 4">
    <name type="scientific">Tannerella forsythia</name>
    <name type="common">Bacteroides forsythus</name>
    <dbReference type="NCBI Taxonomy" id="28112"/>
    <lineage>
        <taxon>Bacteria</taxon>
        <taxon>Pseudomonadati</taxon>
        <taxon>Bacteroidota</taxon>
        <taxon>Bacteroidia</taxon>
        <taxon>Bacteroidales</taxon>
        <taxon>Tannerellaceae</taxon>
        <taxon>Tannerella</taxon>
    </lineage>
</organism>
<proteinExistence type="predicted"/>
<sequence length="425" mass="46919">MTVSGVDAIGCLCVKFMKMSVKNGANVRFYLDSKGKVQTFAPPFHYRKLYMHFKITMKRIISYFLVIVFTIVGLSFEAAGQTKPVQTVYFHKDTLRLVVGQEDSVRATAVPDAPIYWEAPASIPVIASIAPPNSAERYGRVYLVLGRKVGKTKVIVQVGAAKDTCWVFVSPRIPVKEVRLNKDTVRLKAGQTQMIQAGITPQNATDRTLNWTTKGKATVTPSTTNHTEALITAAAVTDTTLIIAEAKDGSKCRDTCVVITRVPVDSIRLNKDTIRMNIGDKDTLRAIVYPSHATNRSLNWIIKGKTTVTPSSETDTVAFIAAALTPDTTYVIVEAKDSSYYRDTCIIITREPGDNAVIEVNDQHIYASEGYVHIHSGKPVPLRIYTISGALYRREEGVVGDHAIPLPRGFYIVVLNHTGKKIFVR</sequence>
<evidence type="ECO:0000313" key="3">
    <source>
        <dbReference type="EMBL" id="RRD59299.1"/>
    </source>
</evidence>
<gene>
    <name evidence="3" type="ORF">EII40_10320</name>
</gene>
<dbReference type="Pfam" id="PF02368">
    <property type="entry name" value="Big_2"/>
    <property type="match status" value="1"/>
</dbReference>
<evidence type="ECO:0000256" key="1">
    <source>
        <dbReference type="SAM" id="Phobius"/>
    </source>
</evidence>
<evidence type="ECO:0000313" key="4">
    <source>
        <dbReference type="Proteomes" id="UP000278609"/>
    </source>
</evidence>
<feature type="domain" description="BIG2" evidence="2">
    <location>
        <begin position="174"/>
        <end position="256"/>
    </location>
</feature>
<dbReference type="EMBL" id="RQYS01000047">
    <property type="protein sequence ID" value="RRD59299.1"/>
    <property type="molecule type" value="Genomic_DNA"/>
</dbReference>
<dbReference type="SMART" id="SM00635">
    <property type="entry name" value="BID_2"/>
    <property type="match status" value="2"/>
</dbReference>
<keyword evidence="1" id="KW-0472">Membrane</keyword>
<feature type="domain" description="BIG2" evidence="2">
    <location>
        <begin position="263"/>
        <end position="342"/>
    </location>
</feature>
<reference evidence="3 4" key="1">
    <citation type="submission" date="2018-11" db="EMBL/GenBank/DDBJ databases">
        <title>Genomes From Bacteria Associated with the Canine Oral Cavity: a Test Case for Automated Genome-Based Taxonomic Assignment.</title>
        <authorList>
            <person name="Coil D.A."/>
            <person name="Jospin G."/>
            <person name="Darling A.E."/>
            <person name="Wallis C."/>
            <person name="Davis I.J."/>
            <person name="Harris S."/>
            <person name="Eisen J.A."/>
            <person name="Holcombe L.J."/>
            <person name="O'Flynn C."/>
        </authorList>
    </citation>
    <scope>NUCLEOTIDE SEQUENCE [LARGE SCALE GENOMIC DNA]</scope>
    <source>
        <strain evidence="3 4">OH2617_COT-023</strain>
    </source>
</reference>
<dbReference type="OrthoDB" id="9792152at2"/>
<dbReference type="AlphaFoldDB" id="A0A3P1XKK6"/>
<protein>
    <submittedName>
        <fullName evidence="3">Ig domain-containing protein</fullName>
    </submittedName>
</protein>
<evidence type="ECO:0000259" key="2">
    <source>
        <dbReference type="SMART" id="SM00635"/>
    </source>
</evidence>
<comment type="caution">
    <text evidence="3">The sequence shown here is derived from an EMBL/GenBank/DDBJ whole genome shotgun (WGS) entry which is preliminary data.</text>
</comment>